<sequence>MEIVIIGGIAAGMSAAAKAIRTNKEAIVTVIEKANYISFGACGLPYYLGDQFKDEQEMFARTPEQMKATGIQLMLEHEVTSIDFENKELKITNLKTKQTLTKSYDRLLIATGSTPIVPKIKGLNMKAKNIYTIDTPGHVQQLKEQLDNYQNILIIGGGFIGLEVADQLAQKNKQIQLLEANKTVVNVPFDPEFSEKIAEAVTKKGVNMYFEEVAQEMIFKEDNVISVKTTKREFQVDAVIMAVGVTPNTAFVAGQLDMLTINGAIIIDDYGRTSIPDVFAAGDCATINHRLAGTMYIPLATTANKLGRIVGENLVVKEENMHTYSGSLASIAIKAGDYEAAATGINETKAKELELNYKTTCIETMNHSNYYSTQEKIMIKLVYDADTFVLYGAQLFGKNETVLRATAFSTAIYAGLTTKELGFVDYAYAPPFASTWEAINVAANTAK</sequence>
<dbReference type="PANTHER" id="PTHR43429:SF1">
    <property type="entry name" value="NAD(P)H SULFUR OXIDOREDUCTASE (COA-DEPENDENT)"/>
    <property type="match status" value="1"/>
</dbReference>
<evidence type="ECO:0000259" key="8">
    <source>
        <dbReference type="Pfam" id="PF02852"/>
    </source>
</evidence>
<keyword evidence="10" id="KW-0614">Plasmid</keyword>
<organism evidence="10 11">
    <name type="scientific">Melissococcus plutonius</name>
    <dbReference type="NCBI Taxonomy" id="33970"/>
    <lineage>
        <taxon>Bacteria</taxon>
        <taxon>Bacillati</taxon>
        <taxon>Bacillota</taxon>
        <taxon>Bacilli</taxon>
        <taxon>Lactobacillales</taxon>
        <taxon>Enterococcaceae</taxon>
        <taxon>Melissococcus</taxon>
    </lineage>
</organism>
<evidence type="ECO:0000256" key="2">
    <source>
        <dbReference type="ARBA" id="ARBA00009130"/>
    </source>
</evidence>
<name>A0A2Z5Y4W2_9ENTE</name>
<dbReference type="AlphaFoldDB" id="A0A2Z5Y4W2"/>
<comment type="cofactor">
    <cofactor evidence="1">
        <name>FAD</name>
        <dbReference type="ChEBI" id="CHEBI:57692"/>
    </cofactor>
</comment>
<evidence type="ECO:0000256" key="3">
    <source>
        <dbReference type="ARBA" id="ARBA00022630"/>
    </source>
</evidence>
<evidence type="ECO:0000256" key="7">
    <source>
        <dbReference type="ARBA" id="ARBA00023284"/>
    </source>
</evidence>
<dbReference type="PRINTS" id="PR00368">
    <property type="entry name" value="FADPNR"/>
</dbReference>
<dbReference type="GO" id="GO:0016491">
    <property type="term" value="F:oxidoreductase activity"/>
    <property type="evidence" value="ECO:0007669"/>
    <property type="project" value="UniProtKB-KW"/>
</dbReference>
<dbReference type="InterPro" id="IPR004099">
    <property type="entry name" value="Pyr_nucl-diS_OxRdtase_dimer"/>
</dbReference>
<dbReference type="EC" id="1.6.99.3" evidence="10"/>
<dbReference type="PANTHER" id="PTHR43429">
    <property type="entry name" value="PYRIDINE NUCLEOTIDE-DISULFIDE OXIDOREDUCTASE DOMAIN-CONTAINING"/>
    <property type="match status" value="1"/>
</dbReference>
<dbReference type="Proteomes" id="UP000269226">
    <property type="component" value="Plasmid pMP1"/>
</dbReference>
<dbReference type="GeneID" id="39499362"/>
<evidence type="ECO:0000256" key="6">
    <source>
        <dbReference type="ARBA" id="ARBA00023097"/>
    </source>
</evidence>
<geneLocation type="plasmid" evidence="11">
    <name>pmp1 dat561 dna</name>
</geneLocation>
<comment type="similarity">
    <text evidence="2">Belongs to the class-III pyridine nucleotide-disulfide oxidoreductase family.</text>
</comment>
<evidence type="ECO:0000256" key="4">
    <source>
        <dbReference type="ARBA" id="ARBA00022827"/>
    </source>
</evidence>
<dbReference type="Gene3D" id="3.50.50.60">
    <property type="entry name" value="FAD/NAD(P)-binding domain"/>
    <property type="match status" value="2"/>
</dbReference>
<dbReference type="SUPFAM" id="SSF51905">
    <property type="entry name" value="FAD/NAD(P)-binding domain"/>
    <property type="match status" value="1"/>
</dbReference>
<dbReference type="InterPro" id="IPR036188">
    <property type="entry name" value="FAD/NAD-bd_sf"/>
</dbReference>
<keyword evidence="5 10" id="KW-0560">Oxidoreductase</keyword>
<dbReference type="SUPFAM" id="SSF55424">
    <property type="entry name" value="FAD/NAD-linked reductases, dimerisation (C-terminal) domain"/>
    <property type="match status" value="1"/>
</dbReference>
<dbReference type="InterPro" id="IPR016156">
    <property type="entry name" value="FAD/NAD-linked_Rdtase_dimer_sf"/>
</dbReference>
<accession>A0A2Z5Y4W2</accession>
<reference evidence="10 11" key="1">
    <citation type="submission" date="2018-01" db="EMBL/GenBank/DDBJ databases">
        <title>Whole genome sequence of Melissococcus plutonius DAT561.</title>
        <authorList>
            <person name="Okumura K."/>
            <person name="Takamatsu D."/>
            <person name="Okura M."/>
        </authorList>
    </citation>
    <scope>NUCLEOTIDE SEQUENCE [LARGE SCALE GENOMIC DNA]</scope>
    <source>
        <strain evidence="10 11">DAT561</strain>
        <plasmid evidence="11">pmp1 dat561 dna</plasmid>
    </source>
</reference>
<protein>
    <submittedName>
        <fullName evidence="10">Pyridine nucleotide-disulfide oxidoreductase NADH dehydrogenase</fullName>
        <ecNumber evidence="10">1.6.99.3</ecNumber>
    </submittedName>
</protein>
<dbReference type="EMBL" id="AP018493">
    <property type="protein sequence ID" value="BBC61818.1"/>
    <property type="molecule type" value="Genomic_DNA"/>
</dbReference>
<dbReference type="InterPro" id="IPR050260">
    <property type="entry name" value="FAD-bd_OxRdtase"/>
</dbReference>
<dbReference type="NCBIfam" id="NF007123">
    <property type="entry name" value="PRK09564.1"/>
    <property type="match status" value="1"/>
</dbReference>
<feature type="domain" description="Pyridine nucleotide-disulphide oxidoreductase dimerisation" evidence="8">
    <location>
        <begin position="337"/>
        <end position="435"/>
    </location>
</feature>
<evidence type="ECO:0000259" key="9">
    <source>
        <dbReference type="Pfam" id="PF07992"/>
    </source>
</evidence>
<dbReference type="Pfam" id="PF07992">
    <property type="entry name" value="Pyr_redox_2"/>
    <property type="match status" value="1"/>
</dbReference>
<feature type="domain" description="FAD/NAD(P)-binding" evidence="9">
    <location>
        <begin position="2"/>
        <end position="303"/>
    </location>
</feature>
<keyword evidence="7" id="KW-0676">Redox-active center</keyword>
<dbReference type="RefSeq" id="WP_014868553.1">
    <property type="nucleotide sequence ID" value="NZ_AP018493.1"/>
</dbReference>
<dbReference type="PRINTS" id="PR00469">
    <property type="entry name" value="PNDRDTASEII"/>
</dbReference>
<evidence type="ECO:0000313" key="11">
    <source>
        <dbReference type="Proteomes" id="UP000269226"/>
    </source>
</evidence>
<keyword evidence="6" id="KW-0558">Oxidation</keyword>
<proteinExistence type="inferred from homology"/>
<gene>
    <name evidence="10" type="ORF">DAT561_p1117</name>
</gene>
<dbReference type="InterPro" id="IPR023753">
    <property type="entry name" value="FAD/NAD-binding_dom"/>
</dbReference>
<dbReference type="Pfam" id="PF02852">
    <property type="entry name" value="Pyr_redox_dim"/>
    <property type="match status" value="1"/>
</dbReference>
<keyword evidence="4" id="KW-0274">FAD</keyword>
<evidence type="ECO:0000256" key="1">
    <source>
        <dbReference type="ARBA" id="ARBA00001974"/>
    </source>
</evidence>
<keyword evidence="3" id="KW-0285">Flavoprotein</keyword>
<evidence type="ECO:0000313" key="10">
    <source>
        <dbReference type="EMBL" id="BBC61818.1"/>
    </source>
</evidence>
<evidence type="ECO:0000256" key="5">
    <source>
        <dbReference type="ARBA" id="ARBA00023002"/>
    </source>
</evidence>